<accession>A0A812T9B2</accession>
<evidence type="ECO:0000313" key="2">
    <source>
        <dbReference type="EMBL" id="CAE7512309.1"/>
    </source>
</evidence>
<feature type="transmembrane region" description="Helical" evidence="1">
    <location>
        <begin position="82"/>
        <end position="101"/>
    </location>
</feature>
<dbReference type="OrthoDB" id="410714at2759"/>
<evidence type="ECO:0000256" key="1">
    <source>
        <dbReference type="SAM" id="Phobius"/>
    </source>
</evidence>
<dbReference type="EMBL" id="CAJNJA010023520">
    <property type="protein sequence ID" value="CAE7512309.1"/>
    <property type="molecule type" value="Genomic_DNA"/>
</dbReference>
<proteinExistence type="predicted"/>
<keyword evidence="1" id="KW-0472">Membrane</keyword>
<organism evidence="2 3">
    <name type="scientific">Symbiodinium necroappetens</name>
    <dbReference type="NCBI Taxonomy" id="1628268"/>
    <lineage>
        <taxon>Eukaryota</taxon>
        <taxon>Sar</taxon>
        <taxon>Alveolata</taxon>
        <taxon>Dinophyceae</taxon>
        <taxon>Suessiales</taxon>
        <taxon>Symbiodiniaceae</taxon>
        <taxon>Symbiodinium</taxon>
    </lineage>
</organism>
<dbReference type="Proteomes" id="UP000601435">
    <property type="component" value="Unassembled WGS sequence"/>
</dbReference>
<dbReference type="AlphaFoldDB" id="A0A812T9B2"/>
<protein>
    <submittedName>
        <fullName evidence="2">Uncharacterized protein</fullName>
    </submittedName>
</protein>
<reference evidence="2" key="1">
    <citation type="submission" date="2021-02" db="EMBL/GenBank/DDBJ databases">
        <authorList>
            <person name="Dougan E. K."/>
            <person name="Rhodes N."/>
            <person name="Thang M."/>
            <person name="Chan C."/>
        </authorList>
    </citation>
    <scope>NUCLEOTIDE SEQUENCE</scope>
</reference>
<name>A0A812T9B2_9DINO</name>
<comment type="caution">
    <text evidence="2">The sequence shown here is derived from an EMBL/GenBank/DDBJ whole genome shotgun (WGS) entry which is preliminary data.</text>
</comment>
<evidence type="ECO:0000313" key="3">
    <source>
        <dbReference type="Proteomes" id="UP000601435"/>
    </source>
</evidence>
<keyword evidence="1" id="KW-0812">Transmembrane</keyword>
<gene>
    <name evidence="2" type="ORF">SNEC2469_LOCUS14636</name>
</gene>
<keyword evidence="1" id="KW-1133">Transmembrane helix</keyword>
<feature type="transmembrane region" description="Helical" evidence="1">
    <location>
        <begin position="168"/>
        <end position="192"/>
    </location>
</feature>
<sequence length="203" mass="22528">MAEGRKRTWQRSRRLVLLALALMGLAKTSFGPSFVGPRQPKPFLRCKKPASLQRSVSREEMLLSGEGAKVIEALPTVRQEDLPLNTSIALATIAMFGYMSYQFWTRIAFGKAFGTADPVVIQKPEVVFKELQDQSRGKRKRPVGIEGKVSIGMDADTNRGRKVLGLDALIFAYLMFASAFFMLVFGAAAAYYPLLSGQVQMDR</sequence>
<keyword evidence="3" id="KW-1185">Reference proteome</keyword>